<proteinExistence type="predicted"/>
<reference evidence="2 3" key="2">
    <citation type="submission" date="2018-06" db="EMBL/GenBank/DDBJ databases">
        <title>Metagenomic assembly of (sub)arctic Cyanobacteria and their associated microbiome from non-axenic cultures.</title>
        <authorList>
            <person name="Baurain D."/>
        </authorList>
    </citation>
    <scope>NUCLEOTIDE SEQUENCE [LARGE SCALE GENOMIC DNA]</scope>
    <source>
        <strain evidence="2">ULC129bin1</strain>
    </source>
</reference>
<keyword evidence="1" id="KW-1133">Transmembrane helix</keyword>
<dbReference type="Proteomes" id="UP000249354">
    <property type="component" value="Unassembled WGS sequence"/>
</dbReference>
<dbReference type="AlphaFoldDB" id="A0A2W4UQ95"/>
<reference evidence="3" key="1">
    <citation type="submission" date="2018-04" db="EMBL/GenBank/DDBJ databases">
        <authorList>
            <person name="Cornet L."/>
        </authorList>
    </citation>
    <scope>NUCLEOTIDE SEQUENCE [LARGE SCALE GENOMIC DNA]</scope>
</reference>
<feature type="transmembrane region" description="Helical" evidence="1">
    <location>
        <begin position="315"/>
        <end position="339"/>
    </location>
</feature>
<organism evidence="2 3">
    <name type="scientific">Leptolyngbya foveolarum</name>
    <dbReference type="NCBI Taxonomy" id="47253"/>
    <lineage>
        <taxon>Bacteria</taxon>
        <taxon>Bacillati</taxon>
        <taxon>Cyanobacteriota</taxon>
        <taxon>Cyanophyceae</taxon>
        <taxon>Leptolyngbyales</taxon>
        <taxon>Leptolyngbyaceae</taxon>
        <taxon>Leptolyngbya group</taxon>
        <taxon>Leptolyngbya</taxon>
    </lineage>
</organism>
<gene>
    <name evidence="2" type="ORF">DCF25_02340</name>
</gene>
<dbReference type="EMBL" id="QBMC01000008">
    <property type="protein sequence ID" value="PZO22622.1"/>
    <property type="molecule type" value="Genomic_DNA"/>
</dbReference>
<keyword evidence="1" id="KW-0812">Transmembrane</keyword>
<protein>
    <submittedName>
        <fullName evidence="2">Uncharacterized protein</fullName>
    </submittedName>
</protein>
<evidence type="ECO:0000313" key="3">
    <source>
        <dbReference type="Proteomes" id="UP000249354"/>
    </source>
</evidence>
<evidence type="ECO:0000256" key="1">
    <source>
        <dbReference type="SAM" id="Phobius"/>
    </source>
</evidence>
<name>A0A2W4UQ95_9CYAN</name>
<accession>A0A2W4UQ95</accession>
<evidence type="ECO:0000313" key="2">
    <source>
        <dbReference type="EMBL" id="PZO22622.1"/>
    </source>
</evidence>
<sequence>MAEAVIDDKTTIIPDITQITLDSFGALSGTDNGAADLLVLGDLSDMFDLRDMTLGSAVAHWPRPQLQQLTLDQYAFLADMTIAEVADMSGLYSASVDDIPMVEKAISTFLKNPVLAGERNLTLSQFLDRYPEIGSIKLGLLQLSEYHYSTIPKLLSTPITAIPGWQELEISNIVGLSELPIHQAIQLDGEIVSLSTVRKNNRTEIQLAQGSRPSAIWYDDEKHRLQPFNSFFLQPTIAGEKIKMSAYFKSCSLNSNSCRFIGPFAYPDYQVGDRFYVSAADWKSVLAQNSGGMEFKREITPAMPSAATDPFYQAFLLKIAGIGTLIVLGLGLPSSYWLMRRRIKS</sequence>
<comment type="caution">
    <text evidence="2">The sequence shown here is derived from an EMBL/GenBank/DDBJ whole genome shotgun (WGS) entry which is preliminary data.</text>
</comment>
<keyword evidence="1" id="KW-0472">Membrane</keyword>